<dbReference type="EC" id="6.3.1.5" evidence="7"/>
<dbReference type="GO" id="GO:0009435">
    <property type="term" value="P:NAD+ biosynthetic process"/>
    <property type="evidence" value="ECO:0007669"/>
    <property type="project" value="UniProtKB-UniPathway"/>
</dbReference>
<gene>
    <name evidence="9" type="ORF">HKBW3S34_02472</name>
</gene>
<dbReference type="GO" id="GO:0005524">
    <property type="term" value="F:ATP binding"/>
    <property type="evidence" value="ECO:0007669"/>
    <property type="project" value="UniProtKB-KW"/>
</dbReference>
<keyword evidence="3 6" id="KW-0547">Nucleotide-binding</keyword>
<evidence type="ECO:0000313" key="10">
    <source>
        <dbReference type="Proteomes" id="UP000588083"/>
    </source>
</evidence>
<feature type="non-terminal residue" evidence="9">
    <location>
        <position position="1"/>
    </location>
</feature>
<comment type="caution">
    <text evidence="9">The sequence shown here is derived from an EMBL/GenBank/DDBJ whole genome shotgun (WGS) entry which is preliminary data.</text>
</comment>
<dbReference type="PANTHER" id="PTHR23090:SF9">
    <property type="entry name" value="GLUTAMINE-DEPENDENT NAD(+) SYNTHETASE"/>
    <property type="match status" value="1"/>
</dbReference>
<organism evidence="9 10">
    <name type="scientific">Candidatus Hakubella thermalkaliphila</name>
    <dbReference type="NCBI Taxonomy" id="2754717"/>
    <lineage>
        <taxon>Bacteria</taxon>
        <taxon>Bacillati</taxon>
        <taxon>Actinomycetota</taxon>
        <taxon>Actinomycetota incertae sedis</taxon>
        <taxon>Candidatus Hakubellales</taxon>
        <taxon>Candidatus Hakubellaceae</taxon>
        <taxon>Candidatus Hakubella</taxon>
    </lineage>
</organism>
<feature type="domain" description="NAD/GMP synthase" evidence="8">
    <location>
        <begin position="2"/>
        <end position="133"/>
    </location>
</feature>
<dbReference type="GO" id="GO:0008795">
    <property type="term" value="F:NAD+ synthase activity"/>
    <property type="evidence" value="ECO:0007669"/>
    <property type="project" value="UniProtKB-EC"/>
</dbReference>
<evidence type="ECO:0000256" key="1">
    <source>
        <dbReference type="ARBA" id="ARBA00004790"/>
    </source>
</evidence>
<dbReference type="InterPro" id="IPR022310">
    <property type="entry name" value="NAD/GMP_synthase"/>
</dbReference>
<evidence type="ECO:0000256" key="7">
    <source>
        <dbReference type="RuleBase" id="RU003812"/>
    </source>
</evidence>
<comment type="catalytic activity">
    <reaction evidence="7">
        <text>deamido-NAD(+) + NH4(+) + ATP = AMP + diphosphate + NAD(+) + H(+)</text>
        <dbReference type="Rhea" id="RHEA:21188"/>
        <dbReference type="ChEBI" id="CHEBI:15378"/>
        <dbReference type="ChEBI" id="CHEBI:28938"/>
        <dbReference type="ChEBI" id="CHEBI:30616"/>
        <dbReference type="ChEBI" id="CHEBI:33019"/>
        <dbReference type="ChEBI" id="CHEBI:57540"/>
        <dbReference type="ChEBI" id="CHEBI:58437"/>
        <dbReference type="ChEBI" id="CHEBI:456215"/>
        <dbReference type="EC" id="6.3.1.5"/>
    </reaction>
</comment>
<evidence type="ECO:0000256" key="5">
    <source>
        <dbReference type="ARBA" id="ARBA00023027"/>
    </source>
</evidence>
<comment type="pathway">
    <text evidence="1">Cofactor biosynthesis; NAD(+) biosynthesis.</text>
</comment>
<dbReference type="GO" id="GO:0003952">
    <property type="term" value="F:NAD+ synthase (glutamine-hydrolyzing) activity"/>
    <property type="evidence" value="ECO:0007669"/>
    <property type="project" value="InterPro"/>
</dbReference>
<keyword evidence="2 6" id="KW-0436">Ligase</keyword>
<evidence type="ECO:0000313" key="9">
    <source>
        <dbReference type="EMBL" id="GFP31552.1"/>
    </source>
</evidence>
<dbReference type="CDD" id="cd00553">
    <property type="entry name" value="NAD_synthase"/>
    <property type="match status" value="1"/>
</dbReference>
<accession>A0A6V8PFV3</accession>
<dbReference type="SUPFAM" id="SSF52402">
    <property type="entry name" value="Adenine nucleotide alpha hydrolases-like"/>
    <property type="match status" value="1"/>
</dbReference>
<proteinExistence type="inferred from homology"/>
<dbReference type="AlphaFoldDB" id="A0A6V8PFV3"/>
<keyword evidence="4 6" id="KW-0067">ATP-binding</keyword>
<evidence type="ECO:0000256" key="2">
    <source>
        <dbReference type="ARBA" id="ARBA00022598"/>
    </source>
</evidence>
<evidence type="ECO:0000256" key="6">
    <source>
        <dbReference type="RuleBase" id="RU003811"/>
    </source>
</evidence>
<dbReference type="GO" id="GO:0004359">
    <property type="term" value="F:glutaminase activity"/>
    <property type="evidence" value="ECO:0007669"/>
    <property type="project" value="InterPro"/>
</dbReference>
<protein>
    <recommendedName>
        <fullName evidence="7">NH(3)-dependent NAD(+) synthetase</fullName>
        <ecNumber evidence="7">6.3.1.5</ecNumber>
    </recommendedName>
</protein>
<reference evidence="9 10" key="1">
    <citation type="journal article" date="2020" name="Front. Microbiol.">
        <title>Single-cell genomics of novel Actinobacteria with the Wood-Ljungdahl pathway discovered in a serpentinizing system.</title>
        <authorList>
            <person name="Merino N."/>
            <person name="Kawai M."/>
            <person name="Boyd E.S."/>
            <person name="Colman D.R."/>
            <person name="McGlynn S.E."/>
            <person name="Nealson K.H."/>
            <person name="Kurokawa K."/>
            <person name="Hongoh Y."/>
        </authorList>
    </citation>
    <scope>NUCLEOTIDE SEQUENCE [LARGE SCALE GENOMIC DNA]</scope>
    <source>
        <strain evidence="9 10">S34</strain>
    </source>
</reference>
<dbReference type="EMBL" id="BLRZ01000402">
    <property type="protein sequence ID" value="GFP31552.1"/>
    <property type="molecule type" value="Genomic_DNA"/>
</dbReference>
<keyword evidence="10" id="KW-1185">Reference proteome</keyword>
<keyword evidence="5 6" id="KW-0520">NAD</keyword>
<dbReference type="PANTHER" id="PTHR23090">
    <property type="entry name" value="NH 3 /GLUTAMINE-DEPENDENT NAD + SYNTHETASE"/>
    <property type="match status" value="1"/>
</dbReference>
<dbReference type="InterPro" id="IPR003694">
    <property type="entry name" value="NAD_synthase"/>
</dbReference>
<evidence type="ECO:0000259" key="8">
    <source>
        <dbReference type="Pfam" id="PF02540"/>
    </source>
</evidence>
<dbReference type="UniPathway" id="UPA00253">
    <property type="reaction ID" value="UER00333"/>
</dbReference>
<dbReference type="Proteomes" id="UP000588083">
    <property type="component" value="Unassembled WGS sequence"/>
</dbReference>
<dbReference type="NCBIfam" id="TIGR00552">
    <property type="entry name" value="nadE"/>
    <property type="match status" value="1"/>
</dbReference>
<comment type="similarity">
    <text evidence="6">Belongs to the NAD synthetase family.</text>
</comment>
<sequence length="160" mass="18289">AVSNKFGWVVLTTGNKCEMSVGYATLYGDMAGGFAVIKDVPKTLAYELCKWKNSEEGRAVIPDRVLWKEPSAELRPDQKDTDSLPPYPVLDPILKAYIEDDKSFEDILSSGCEIECTRKTIEMIDRSEYKRRQSPPGIKITPRAFGKDRRFPITNKYRRY</sequence>
<dbReference type="Gene3D" id="3.40.50.620">
    <property type="entry name" value="HUPs"/>
    <property type="match status" value="1"/>
</dbReference>
<dbReference type="Pfam" id="PF02540">
    <property type="entry name" value="NAD_synthase"/>
    <property type="match status" value="1"/>
</dbReference>
<evidence type="ECO:0000256" key="3">
    <source>
        <dbReference type="ARBA" id="ARBA00022741"/>
    </source>
</evidence>
<dbReference type="GO" id="GO:0005737">
    <property type="term" value="C:cytoplasm"/>
    <property type="evidence" value="ECO:0007669"/>
    <property type="project" value="InterPro"/>
</dbReference>
<name>A0A6V8PFV3_9ACTN</name>
<evidence type="ECO:0000256" key="4">
    <source>
        <dbReference type="ARBA" id="ARBA00022840"/>
    </source>
</evidence>
<dbReference type="InterPro" id="IPR014729">
    <property type="entry name" value="Rossmann-like_a/b/a_fold"/>
</dbReference>
<dbReference type="RefSeq" id="WP_176238362.1">
    <property type="nucleotide sequence ID" value="NZ_BLRZ01000402.1"/>
</dbReference>